<dbReference type="Proteomes" id="UP000187464">
    <property type="component" value="Chromosome I"/>
</dbReference>
<organism evidence="1 2">
    <name type="scientific">Proteiniphilum saccharofermentans</name>
    <dbReference type="NCBI Taxonomy" id="1642647"/>
    <lineage>
        <taxon>Bacteria</taxon>
        <taxon>Pseudomonadati</taxon>
        <taxon>Bacteroidota</taxon>
        <taxon>Bacteroidia</taxon>
        <taxon>Bacteroidales</taxon>
        <taxon>Dysgonomonadaceae</taxon>
        <taxon>Proteiniphilum</taxon>
    </lineage>
</organism>
<evidence type="ECO:0000313" key="2">
    <source>
        <dbReference type="Proteomes" id="UP000187464"/>
    </source>
</evidence>
<proteinExistence type="predicted"/>
<dbReference type="EMBL" id="LT605205">
    <property type="protein sequence ID" value="SCD21761.1"/>
    <property type="molecule type" value="Genomic_DNA"/>
</dbReference>
<dbReference type="KEGG" id="psac:PSM36_2972"/>
<sequence>MALMFTQRVYGGQAARDNKLNLKKYENEKNKYL</sequence>
<dbReference type="AlphaFoldDB" id="A0A1R3T207"/>
<name>A0A1R3T207_9BACT</name>
<evidence type="ECO:0000313" key="1">
    <source>
        <dbReference type="EMBL" id="SCD21761.1"/>
    </source>
</evidence>
<protein>
    <submittedName>
        <fullName evidence="1">Uncharacterized protein</fullName>
    </submittedName>
</protein>
<accession>A0A1R3T207</accession>
<keyword evidence="2" id="KW-1185">Reference proteome</keyword>
<gene>
    <name evidence="1" type="ORF">PSM36_2972</name>
</gene>
<reference evidence="1 2" key="1">
    <citation type="submission" date="2016-08" db="EMBL/GenBank/DDBJ databases">
        <authorList>
            <person name="Seilhamer J.J."/>
        </authorList>
    </citation>
    <scope>NUCLEOTIDE SEQUENCE [LARGE SCALE GENOMIC DNA]</scope>
    <source>
        <strain evidence="1">M3/6</strain>
    </source>
</reference>